<accession>A0A7C8YG28</accession>
<name>A0A7C8YG28_OPUST</name>
<organism evidence="1">
    <name type="scientific">Opuntia streptacantha</name>
    <name type="common">Prickly pear cactus</name>
    <name type="synonym">Opuntia cardona</name>
    <dbReference type="NCBI Taxonomy" id="393608"/>
    <lineage>
        <taxon>Eukaryota</taxon>
        <taxon>Viridiplantae</taxon>
        <taxon>Streptophyta</taxon>
        <taxon>Embryophyta</taxon>
        <taxon>Tracheophyta</taxon>
        <taxon>Spermatophyta</taxon>
        <taxon>Magnoliopsida</taxon>
        <taxon>eudicotyledons</taxon>
        <taxon>Gunneridae</taxon>
        <taxon>Pentapetalae</taxon>
        <taxon>Caryophyllales</taxon>
        <taxon>Cactineae</taxon>
        <taxon>Cactaceae</taxon>
        <taxon>Opuntioideae</taxon>
        <taxon>Opuntia</taxon>
    </lineage>
</organism>
<evidence type="ECO:0000313" key="1">
    <source>
        <dbReference type="EMBL" id="MBA4617412.1"/>
    </source>
</evidence>
<reference evidence="1" key="1">
    <citation type="journal article" date="2013" name="J. Plant Res.">
        <title>Effect of fungi and light on seed germination of three Opuntia species from semiarid lands of central Mexico.</title>
        <authorList>
            <person name="Delgado-Sanchez P."/>
            <person name="Jimenez-Bremont J.F."/>
            <person name="Guerrero-Gonzalez Mde L."/>
            <person name="Flores J."/>
        </authorList>
    </citation>
    <scope>NUCLEOTIDE SEQUENCE</scope>
    <source>
        <tissue evidence="1">Cladode</tissue>
    </source>
</reference>
<reference evidence="1" key="2">
    <citation type="submission" date="2020-07" db="EMBL/GenBank/DDBJ databases">
        <authorList>
            <person name="Vera ALvarez R."/>
            <person name="Arias-Moreno D.M."/>
            <person name="Jimenez-Jacinto V."/>
            <person name="Jimenez-Bremont J.F."/>
            <person name="Swaminathan K."/>
            <person name="Moose S.P."/>
            <person name="Guerrero-Gonzalez M.L."/>
            <person name="Marino-Ramirez L."/>
            <person name="Landsman D."/>
            <person name="Rodriguez-Kessler M."/>
            <person name="Delgado-Sanchez P."/>
        </authorList>
    </citation>
    <scope>NUCLEOTIDE SEQUENCE</scope>
    <source>
        <tissue evidence="1">Cladode</tissue>
    </source>
</reference>
<dbReference type="AlphaFoldDB" id="A0A7C8YG28"/>
<dbReference type="EMBL" id="GISG01016371">
    <property type="protein sequence ID" value="MBA4617412.1"/>
    <property type="molecule type" value="Transcribed_RNA"/>
</dbReference>
<protein>
    <submittedName>
        <fullName evidence="1">Uncharacterized protein</fullName>
    </submittedName>
</protein>
<proteinExistence type="predicted"/>
<sequence length="113" mass="12337">MRSPTSVSRIAVQLRLNRSSSRSIILILPSIVKVSSVRDILSLIPSTKLGHLGPWFLRFGFNSSGTSLSLSWIVSRCRPSGLIFPGIFKVCSVPNVVSSIPSTKLRRFGLLAL</sequence>